<evidence type="ECO:0000313" key="2">
    <source>
        <dbReference type="Proteomes" id="UP000001175"/>
    </source>
</evidence>
<accession>A0A0H3K319</accession>
<protein>
    <recommendedName>
        <fullName evidence="3">DUF4160 domain-containing protein</fullName>
    </recommendedName>
</protein>
<dbReference type="RefSeq" id="WP_011242654.1">
    <property type="nucleotide sequence ID" value="NC_006576.1"/>
</dbReference>
<evidence type="ECO:0000313" key="1">
    <source>
        <dbReference type="EMBL" id="BAD78530.1"/>
    </source>
</evidence>
<dbReference type="AlphaFoldDB" id="A0A0H3K319"/>
<dbReference type="KEGG" id="syc:syc0340_d"/>
<gene>
    <name evidence="1" type="ordered locus">syc0340_d</name>
</gene>
<dbReference type="EMBL" id="AP008231">
    <property type="protein sequence ID" value="BAD78530.1"/>
    <property type="molecule type" value="Genomic_DNA"/>
</dbReference>
<dbReference type="eggNOG" id="ENOG5032YQJ">
    <property type="taxonomic scope" value="Bacteria"/>
</dbReference>
<dbReference type="Pfam" id="PF13711">
    <property type="entry name" value="DUF4160"/>
    <property type="match status" value="1"/>
</dbReference>
<organism evidence="1 2">
    <name type="scientific">Synechococcus sp. (strain ATCC 27144 / PCC 6301 / SAUG 1402/1)</name>
    <name type="common">Anacystis nidulans</name>
    <dbReference type="NCBI Taxonomy" id="269084"/>
    <lineage>
        <taxon>Bacteria</taxon>
        <taxon>Bacillati</taxon>
        <taxon>Cyanobacteriota</taxon>
        <taxon>Cyanophyceae</taxon>
        <taxon>Synechococcales</taxon>
        <taxon>Synechococcaceae</taxon>
        <taxon>Synechococcus</taxon>
    </lineage>
</organism>
<dbReference type="InterPro" id="IPR025427">
    <property type="entry name" value="DUF4160"/>
</dbReference>
<reference evidence="1 2" key="1">
    <citation type="journal article" date="2007" name="Photosyn. Res.">
        <title>Complete nucleotide sequence of the freshwater unicellular cyanobacterium Synechococcus elongatus PCC 6301 chromosome: gene content and organization.</title>
        <authorList>
            <person name="Sugita C."/>
            <person name="Ogata K."/>
            <person name="Shikata M."/>
            <person name="Jikuya H."/>
            <person name="Takano J."/>
            <person name="Furumichi M."/>
            <person name="Kanehisa M."/>
            <person name="Omata T."/>
            <person name="Sugiura M."/>
            <person name="Sugita M."/>
        </authorList>
    </citation>
    <scope>NUCLEOTIDE SEQUENCE [LARGE SCALE GENOMIC DNA]</scope>
    <source>
        <strain evidence="2">ATCC 27144 / PCC 6301 / SAUG 1402/1</strain>
    </source>
</reference>
<proteinExistence type="predicted"/>
<dbReference type="Proteomes" id="UP000001175">
    <property type="component" value="Chromosome"/>
</dbReference>
<sequence length="82" mass="9981">MPTVLFLRGWRFHFYSNEGTEPILIHAQRGEAECKYWLNPEIYDIREAYAYNMSKRDTREVRKIILQNFDEIVEAWTNYFGE</sequence>
<evidence type="ECO:0008006" key="3">
    <source>
        <dbReference type="Google" id="ProtNLM"/>
    </source>
</evidence>
<name>A0A0H3K319_SYNP6</name>